<organism evidence="2 3">
    <name type="scientific">Sporormia fimetaria CBS 119925</name>
    <dbReference type="NCBI Taxonomy" id="1340428"/>
    <lineage>
        <taxon>Eukaryota</taxon>
        <taxon>Fungi</taxon>
        <taxon>Dikarya</taxon>
        <taxon>Ascomycota</taxon>
        <taxon>Pezizomycotina</taxon>
        <taxon>Dothideomycetes</taxon>
        <taxon>Pleosporomycetidae</taxon>
        <taxon>Pleosporales</taxon>
        <taxon>Sporormiaceae</taxon>
        <taxon>Sporormia</taxon>
    </lineage>
</organism>
<name>A0A6A6UVI3_9PLEO</name>
<feature type="compositionally biased region" description="Pro residues" evidence="1">
    <location>
        <begin position="262"/>
        <end position="275"/>
    </location>
</feature>
<accession>A0A6A6UVI3</accession>
<gene>
    <name evidence="2" type="ORF">M011DRAFT_315858</name>
</gene>
<feature type="region of interest" description="Disordered" evidence="1">
    <location>
        <begin position="1"/>
        <end position="30"/>
    </location>
</feature>
<feature type="compositionally biased region" description="Pro residues" evidence="1">
    <location>
        <begin position="507"/>
        <end position="518"/>
    </location>
</feature>
<feature type="compositionally biased region" description="Low complexity" evidence="1">
    <location>
        <begin position="322"/>
        <end position="335"/>
    </location>
</feature>
<feature type="region of interest" description="Disordered" evidence="1">
    <location>
        <begin position="375"/>
        <end position="526"/>
    </location>
</feature>
<feature type="compositionally biased region" description="Pro residues" evidence="1">
    <location>
        <begin position="387"/>
        <end position="396"/>
    </location>
</feature>
<feature type="region of interest" description="Disordered" evidence="1">
    <location>
        <begin position="168"/>
        <end position="201"/>
    </location>
</feature>
<evidence type="ECO:0000313" key="3">
    <source>
        <dbReference type="Proteomes" id="UP000799440"/>
    </source>
</evidence>
<dbReference type="Proteomes" id="UP000799440">
    <property type="component" value="Unassembled WGS sequence"/>
</dbReference>
<dbReference type="AlphaFoldDB" id="A0A6A6UVI3"/>
<evidence type="ECO:0000256" key="1">
    <source>
        <dbReference type="SAM" id="MobiDB-lite"/>
    </source>
</evidence>
<feature type="compositionally biased region" description="Pro residues" evidence="1">
    <location>
        <begin position="406"/>
        <end position="433"/>
    </location>
</feature>
<proteinExistence type="predicted"/>
<feature type="region of interest" description="Disordered" evidence="1">
    <location>
        <begin position="216"/>
        <end position="241"/>
    </location>
</feature>
<dbReference type="EMBL" id="MU006622">
    <property type="protein sequence ID" value="KAF2741853.1"/>
    <property type="molecule type" value="Genomic_DNA"/>
</dbReference>
<sequence length="675" mass="74052">MKMPCAFPEDNLEPLPSPSHITPSKEEPIVTPSIPTIVPHVYRPVKRARSNVFACIVDKLLPDLPAYPKALQPDDLAAIHRRRTLPERKSNSRLPPRQPLHTTRRDERTPFPKPSRATRKRIKRPALEMPTVVNSFLARRSLEKTGSAISSPPREEVERCPVNSKIPAEETASPVESPAEPQKNQDDTEVETAAPSQLVEEEVVAEVVETEVSFEADSVRPVEAESCELPAPPPAVPVSAVPEEPPELIEWTQTATEAYVLPSPPPPQLPQPPPSYDTSNEVSVPVAFAPVYEQPTFPPFSMPPPPMETAAYVPTPLFETYQPPSQSLPPSQVPSFPVPSPVVDEPEDMEIDDQESFHDSGIFLDIPAAPVPLRTHFLADPQVDPISAPPPPPPMAPKTVRNPFLPDSPSPSPSPPPLRAPPQTKPAPPPPSKPVRRTRFDAPTRQSKPDPLARAPKAPRYMRELEQSHVSSGRIEKKSRPRFQLGALSYTPPTRPNLRRYGVDDVSPPPSSPPPPTPRAEMQTNNVSLYIVDAVGEDPAPFSPPLKPKEKLDSSNYLILKDDNQWGDPLAKIWDLFPDDDDEENLDPEPKKSIAKASLESADDLPDYESDEEVAQAAVIPESSFGVRDLRDALQDSVAEESVEANALKFAAPAGNDGGYQVGRAWFAGDEGEEL</sequence>
<feature type="region of interest" description="Disordered" evidence="1">
    <location>
        <begin position="318"/>
        <end position="363"/>
    </location>
</feature>
<protein>
    <submittedName>
        <fullName evidence="2">Uncharacterized protein</fullName>
    </submittedName>
</protein>
<keyword evidence="3" id="KW-1185">Reference proteome</keyword>
<evidence type="ECO:0000313" key="2">
    <source>
        <dbReference type="EMBL" id="KAF2741853.1"/>
    </source>
</evidence>
<feature type="compositionally biased region" description="Acidic residues" evidence="1">
    <location>
        <begin position="344"/>
        <end position="354"/>
    </location>
</feature>
<reference evidence="2" key="1">
    <citation type="journal article" date="2020" name="Stud. Mycol.">
        <title>101 Dothideomycetes genomes: a test case for predicting lifestyles and emergence of pathogens.</title>
        <authorList>
            <person name="Haridas S."/>
            <person name="Albert R."/>
            <person name="Binder M."/>
            <person name="Bloem J."/>
            <person name="Labutti K."/>
            <person name="Salamov A."/>
            <person name="Andreopoulos B."/>
            <person name="Baker S."/>
            <person name="Barry K."/>
            <person name="Bills G."/>
            <person name="Bluhm B."/>
            <person name="Cannon C."/>
            <person name="Castanera R."/>
            <person name="Culley D."/>
            <person name="Daum C."/>
            <person name="Ezra D."/>
            <person name="Gonzalez J."/>
            <person name="Henrissat B."/>
            <person name="Kuo A."/>
            <person name="Liang C."/>
            <person name="Lipzen A."/>
            <person name="Lutzoni F."/>
            <person name="Magnuson J."/>
            <person name="Mondo S."/>
            <person name="Nolan M."/>
            <person name="Ohm R."/>
            <person name="Pangilinan J."/>
            <person name="Park H.-J."/>
            <person name="Ramirez L."/>
            <person name="Alfaro M."/>
            <person name="Sun H."/>
            <person name="Tritt A."/>
            <person name="Yoshinaga Y."/>
            <person name="Zwiers L.-H."/>
            <person name="Turgeon B."/>
            <person name="Goodwin S."/>
            <person name="Spatafora J."/>
            <person name="Crous P."/>
            <person name="Grigoriev I."/>
        </authorList>
    </citation>
    <scope>NUCLEOTIDE SEQUENCE</scope>
    <source>
        <strain evidence="2">CBS 119925</strain>
    </source>
</reference>
<feature type="region of interest" description="Disordered" evidence="1">
    <location>
        <begin position="259"/>
        <end position="281"/>
    </location>
</feature>
<feature type="region of interest" description="Disordered" evidence="1">
    <location>
        <begin position="83"/>
        <end position="126"/>
    </location>
</feature>